<dbReference type="Gene3D" id="3.60.10.10">
    <property type="entry name" value="Endonuclease/exonuclease/phosphatase"/>
    <property type="match status" value="1"/>
</dbReference>
<comment type="caution">
    <text evidence="1">The sequence shown here is derived from an EMBL/GenBank/DDBJ whole genome shotgun (WGS) entry which is preliminary data.</text>
</comment>
<protein>
    <recommendedName>
        <fullName evidence="3">Endonuclease/exonuclease/phosphatase</fullName>
    </recommendedName>
</protein>
<dbReference type="AlphaFoldDB" id="A0A9W7IDH3"/>
<accession>A0A9W7IDH3</accession>
<reference evidence="1" key="1">
    <citation type="submission" date="2023-05" db="EMBL/GenBank/DDBJ databases">
        <title>Genome and transcriptome analyses reveal genes involved in the formation of fine ridges on petal epidermal cells in Hibiscus trionum.</title>
        <authorList>
            <person name="Koshimizu S."/>
            <person name="Masuda S."/>
            <person name="Ishii T."/>
            <person name="Shirasu K."/>
            <person name="Hoshino A."/>
            <person name="Arita M."/>
        </authorList>
    </citation>
    <scope>NUCLEOTIDE SEQUENCE</scope>
    <source>
        <strain evidence="1">Hamamatsu line</strain>
    </source>
</reference>
<dbReference type="PANTHER" id="PTHR33710">
    <property type="entry name" value="BNAC02G09200D PROTEIN"/>
    <property type="match status" value="1"/>
</dbReference>
<sequence>MRDFDEFIGECNLVDLPLSNGAFTWFRGVNSITASRSDRFLISPEIIVNCPNLVQKRIPRSLSDHSPILLRQGISERGPQPFKFFDYWADDPSYDSQVKAVMSGDRSITETLRSVKAVSKEWIKKKRMAEVESVGDMENKIDELEKLASTDCSPSSNYEEIKKLKATLWERYRTTEREWLQKSRLKWFHQGNKNTKFFHATTSLRRSRNEIQCLRVGNRVTKDPTEIRRVIMQHFRRSYNKVPSLPVASFDV</sequence>
<dbReference type="PANTHER" id="PTHR33710:SF64">
    <property type="entry name" value="ENDONUCLEASE_EXONUCLEASE_PHOSPHATASE DOMAIN-CONTAINING PROTEIN"/>
    <property type="match status" value="1"/>
</dbReference>
<organism evidence="1 2">
    <name type="scientific">Hibiscus trionum</name>
    <name type="common">Flower of an hour</name>
    <dbReference type="NCBI Taxonomy" id="183268"/>
    <lineage>
        <taxon>Eukaryota</taxon>
        <taxon>Viridiplantae</taxon>
        <taxon>Streptophyta</taxon>
        <taxon>Embryophyta</taxon>
        <taxon>Tracheophyta</taxon>
        <taxon>Spermatophyta</taxon>
        <taxon>Magnoliopsida</taxon>
        <taxon>eudicotyledons</taxon>
        <taxon>Gunneridae</taxon>
        <taxon>Pentapetalae</taxon>
        <taxon>rosids</taxon>
        <taxon>malvids</taxon>
        <taxon>Malvales</taxon>
        <taxon>Malvaceae</taxon>
        <taxon>Malvoideae</taxon>
        <taxon>Hibiscus</taxon>
    </lineage>
</organism>
<dbReference type="OrthoDB" id="1881450at2759"/>
<evidence type="ECO:0000313" key="1">
    <source>
        <dbReference type="EMBL" id="GMI94029.1"/>
    </source>
</evidence>
<dbReference type="EMBL" id="BSYR01000025">
    <property type="protein sequence ID" value="GMI94029.1"/>
    <property type="molecule type" value="Genomic_DNA"/>
</dbReference>
<keyword evidence="2" id="KW-1185">Reference proteome</keyword>
<proteinExistence type="predicted"/>
<gene>
    <name evidence="1" type="ORF">HRI_003072200</name>
</gene>
<name>A0A9W7IDH3_HIBTR</name>
<dbReference type="InterPro" id="IPR036691">
    <property type="entry name" value="Endo/exonu/phosph_ase_sf"/>
</dbReference>
<evidence type="ECO:0008006" key="3">
    <source>
        <dbReference type="Google" id="ProtNLM"/>
    </source>
</evidence>
<dbReference type="Proteomes" id="UP001165190">
    <property type="component" value="Unassembled WGS sequence"/>
</dbReference>
<evidence type="ECO:0000313" key="2">
    <source>
        <dbReference type="Proteomes" id="UP001165190"/>
    </source>
</evidence>
<dbReference type="SUPFAM" id="SSF56219">
    <property type="entry name" value="DNase I-like"/>
    <property type="match status" value="1"/>
</dbReference>